<name>A0A225NA98_9RHOB</name>
<accession>A0A225NA98</accession>
<dbReference type="EMBL" id="AQQR01000037">
    <property type="protein sequence ID" value="OWU66793.1"/>
    <property type="molecule type" value="Genomic_DNA"/>
</dbReference>
<evidence type="ECO:0000256" key="1">
    <source>
        <dbReference type="SAM" id="Phobius"/>
    </source>
</evidence>
<evidence type="ECO:0000313" key="3">
    <source>
        <dbReference type="Proteomes" id="UP000215377"/>
    </source>
</evidence>
<dbReference type="AlphaFoldDB" id="A0A225NA98"/>
<protein>
    <submittedName>
        <fullName evidence="2">Uncharacterized protein</fullName>
    </submittedName>
</protein>
<feature type="transmembrane region" description="Helical" evidence="1">
    <location>
        <begin position="55"/>
        <end position="72"/>
    </location>
</feature>
<comment type="caution">
    <text evidence="2">The sequence shown here is derived from an EMBL/GenBank/DDBJ whole genome shotgun (WGS) entry which is preliminary data.</text>
</comment>
<dbReference type="RefSeq" id="WP_088652971.1">
    <property type="nucleotide sequence ID" value="NZ_AQQR01000037.1"/>
</dbReference>
<gene>
    <name evidence="2" type="ORF">ATO3_27410</name>
</gene>
<feature type="transmembrane region" description="Helical" evidence="1">
    <location>
        <begin position="7"/>
        <end position="25"/>
    </location>
</feature>
<keyword evidence="1" id="KW-0812">Transmembrane</keyword>
<reference evidence="2 3" key="1">
    <citation type="submission" date="2013-04" db="EMBL/GenBank/DDBJ databases">
        <title>Oceanicola sp. 22II1-22F33 Genome Sequencing.</title>
        <authorList>
            <person name="Lai Q."/>
            <person name="Li G."/>
            <person name="Shao Z."/>
        </authorList>
    </citation>
    <scope>NUCLEOTIDE SEQUENCE [LARGE SCALE GENOMIC DNA]</scope>
    <source>
        <strain evidence="2 3">22II1-22F33</strain>
    </source>
</reference>
<evidence type="ECO:0000313" key="2">
    <source>
        <dbReference type="EMBL" id="OWU66793.1"/>
    </source>
</evidence>
<feature type="transmembrane region" description="Helical" evidence="1">
    <location>
        <begin position="31"/>
        <end position="50"/>
    </location>
</feature>
<organism evidence="2 3">
    <name type="scientific">Marinibacterium profundimaris</name>
    <dbReference type="NCBI Taxonomy" id="1679460"/>
    <lineage>
        <taxon>Bacteria</taxon>
        <taxon>Pseudomonadati</taxon>
        <taxon>Pseudomonadota</taxon>
        <taxon>Alphaproteobacteria</taxon>
        <taxon>Rhodobacterales</taxon>
        <taxon>Paracoccaceae</taxon>
        <taxon>Marinibacterium</taxon>
    </lineage>
</organism>
<keyword evidence="1" id="KW-0472">Membrane</keyword>
<sequence>MKQKLSSLAFVMLAFLGIGYYLIAYEQADPEMVALIFGPVFALWFVFWFAWAFRWVIVVAPVVICYILFAFWGMDRAVVGTGATISGVLFVLVGSHYWYSTRKEKKAKRKARKQLNTLKRQLGE</sequence>
<feature type="transmembrane region" description="Helical" evidence="1">
    <location>
        <begin position="78"/>
        <end position="99"/>
    </location>
</feature>
<keyword evidence="3" id="KW-1185">Reference proteome</keyword>
<keyword evidence="1" id="KW-1133">Transmembrane helix</keyword>
<dbReference type="Proteomes" id="UP000215377">
    <property type="component" value="Unassembled WGS sequence"/>
</dbReference>
<proteinExistence type="predicted"/>